<dbReference type="Proteomes" id="UP000054018">
    <property type="component" value="Unassembled WGS sequence"/>
</dbReference>
<evidence type="ECO:0000313" key="1">
    <source>
        <dbReference type="EMBL" id="KIK14512.1"/>
    </source>
</evidence>
<dbReference type="AlphaFoldDB" id="A0A0C9YWK9"/>
<reference evidence="2" key="2">
    <citation type="submission" date="2015-01" db="EMBL/GenBank/DDBJ databases">
        <title>Evolutionary Origins and Diversification of the Mycorrhizal Mutualists.</title>
        <authorList>
            <consortium name="DOE Joint Genome Institute"/>
            <consortium name="Mycorrhizal Genomics Consortium"/>
            <person name="Kohler A."/>
            <person name="Kuo A."/>
            <person name="Nagy L.G."/>
            <person name="Floudas D."/>
            <person name="Copeland A."/>
            <person name="Barry K.W."/>
            <person name="Cichocki N."/>
            <person name="Veneault-Fourrey C."/>
            <person name="LaButti K."/>
            <person name="Lindquist E.A."/>
            <person name="Lipzen A."/>
            <person name="Lundell T."/>
            <person name="Morin E."/>
            <person name="Murat C."/>
            <person name="Riley R."/>
            <person name="Ohm R."/>
            <person name="Sun H."/>
            <person name="Tunlid A."/>
            <person name="Henrissat B."/>
            <person name="Grigoriev I.V."/>
            <person name="Hibbett D.S."/>
            <person name="Martin F."/>
        </authorList>
    </citation>
    <scope>NUCLEOTIDE SEQUENCE [LARGE SCALE GENOMIC DNA]</scope>
    <source>
        <strain evidence="2">441</strain>
    </source>
</reference>
<dbReference type="EMBL" id="KN833935">
    <property type="protein sequence ID" value="KIK14512.1"/>
    <property type="molecule type" value="Genomic_DNA"/>
</dbReference>
<accession>A0A0C9YWK9</accession>
<evidence type="ECO:0000313" key="2">
    <source>
        <dbReference type="Proteomes" id="UP000054018"/>
    </source>
</evidence>
<reference evidence="1 2" key="1">
    <citation type="submission" date="2014-04" db="EMBL/GenBank/DDBJ databases">
        <authorList>
            <consortium name="DOE Joint Genome Institute"/>
            <person name="Kuo A."/>
            <person name="Kohler A."/>
            <person name="Costa M.D."/>
            <person name="Nagy L.G."/>
            <person name="Floudas D."/>
            <person name="Copeland A."/>
            <person name="Barry K.W."/>
            <person name="Cichocki N."/>
            <person name="Veneault-Fourrey C."/>
            <person name="LaButti K."/>
            <person name="Lindquist E.A."/>
            <person name="Lipzen A."/>
            <person name="Lundell T."/>
            <person name="Morin E."/>
            <person name="Murat C."/>
            <person name="Sun H."/>
            <person name="Tunlid A."/>
            <person name="Henrissat B."/>
            <person name="Grigoriev I.V."/>
            <person name="Hibbett D.S."/>
            <person name="Martin F."/>
            <person name="Nordberg H.P."/>
            <person name="Cantor M.N."/>
            <person name="Hua S.X."/>
        </authorList>
    </citation>
    <scope>NUCLEOTIDE SEQUENCE [LARGE SCALE GENOMIC DNA]</scope>
    <source>
        <strain evidence="1 2">441</strain>
    </source>
</reference>
<gene>
    <name evidence="1" type="ORF">PISMIDRAFT_17248</name>
</gene>
<keyword evidence="2" id="KW-1185">Reference proteome</keyword>
<proteinExistence type="predicted"/>
<sequence length="115" mass="12864">MRWSLELELRHVALAVHGGWSAGSTGANRPSVKNTHSERPQNQISYDACIKIIIRQPCRRDGGDYRPDSLDNSRKMVSLRVRTNSLGEPTSICCGLAVCRLPAKLRLLIGRILRQ</sequence>
<protein>
    <submittedName>
        <fullName evidence="1">Uncharacterized protein</fullName>
    </submittedName>
</protein>
<organism evidence="1 2">
    <name type="scientific">Pisolithus microcarpus 441</name>
    <dbReference type="NCBI Taxonomy" id="765257"/>
    <lineage>
        <taxon>Eukaryota</taxon>
        <taxon>Fungi</taxon>
        <taxon>Dikarya</taxon>
        <taxon>Basidiomycota</taxon>
        <taxon>Agaricomycotina</taxon>
        <taxon>Agaricomycetes</taxon>
        <taxon>Agaricomycetidae</taxon>
        <taxon>Boletales</taxon>
        <taxon>Sclerodermatineae</taxon>
        <taxon>Pisolithaceae</taxon>
        <taxon>Pisolithus</taxon>
    </lineage>
</organism>
<dbReference type="HOGENOM" id="CLU_2109956_0_0_1"/>
<name>A0A0C9YWK9_9AGAM</name>